<keyword evidence="5" id="KW-0862">Zinc</keyword>
<dbReference type="FunFam" id="3.30.160.60:FF:002639">
    <property type="entry name" value="Kruppel-Like Factor (Zinc finger protein)"/>
    <property type="match status" value="1"/>
</dbReference>
<dbReference type="FunFam" id="3.30.160.60:FF:000018">
    <property type="entry name" value="Krueppel-like factor 15"/>
    <property type="match status" value="1"/>
</dbReference>
<accession>A0A8C4RC08</accession>
<evidence type="ECO:0000256" key="10">
    <source>
        <dbReference type="PROSITE-ProRule" id="PRU00042"/>
    </source>
</evidence>
<feature type="compositionally biased region" description="Low complexity" evidence="11">
    <location>
        <begin position="200"/>
        <end position="209"/>
    </location>
</feature>
<evidence type="ECO:0000256" key="7">
    <source>
        <dbReference type="ARBA" id="ARBA00023125"/>
    </source>
</evidence>
<reference evidence="13" key="1">
    <citation type="submission" date="2025-08" db="UniProtKB">
        <authorList>
            <consortium name="Ensembl"/>
        </authorList>
    </citation>
    <scope>IDENTIFICATION</scope>
</reference>
<name>A0A8C4RC08_EPTBU</name>
<dbReference type="Ensembl" id="ENSEBUT00000027728.1">
    <property type="protein sequence ID" value="ENSEBUP00000027152.1"/>
    <property type="gene ID" value="ENSEBUG00000016671.1"/>
</dbReference>
<feature type="domain" description="C2H2-type" evidence="12">
    <location>
        <begin position="366"/>
        <end position="395"/>
    </location>
</feature>
<evidence type="ECO:0000256" key="3">
    <source>
        <dbReference type="ARBA" id="ARBA00022737"/>
    </source>
</evidence>
<feature type="domain" description="C2H2-type" evidence="12">
    <location>
        <begin position="396"/>
        <end position="423"/>
    </location>
</feature>
<evidence type="ECO:0000259" key="12">
    <source>
        <dbReference type="PROSITE" id="PS50157"/>
    </source>
</evidence>
<sequence length="433" mass="47020">MAAVLPHENFERFHLETTTPYYDMALTLSPTARSEDDSDGLSSCSSCSSPGSAWWLMGPGTMRNSNSNSSGSGNSNEIMDYLMAQSDIRRWEGQTFDFHTQPDGPNFSNDHNEAFRPTLDEIEEFLEEHMQPLLSKASVGVTMKEDVVVEENKGKEKFHWLQSPKQENPGAEEPTVAIETISGPPTENGEQDNGGRHENPTSSSTPAMASTGLPVILQLQQIQVQTEGASGVTLPVSQEISNSATTNIKVSQLLVNIQGQTFALVPHNGCTGATPGVGSRQYVKIAPVPIAAKAWPIGYGSHRDGVAGNSGIVLAGLRGAGGIGATVSSVEPLKLHKCQHPGCDKTYTKSSHLKAHMRRHTGEKPFVCTWPGCTWRFSRSDELSRHRRSHSGLKPYGCPVCIKKFARSDHLSKHIKVHRLARTGRSTARLASV</sequence>
<evidence type="ECO:0000256" key="1">
    <source>
        <dbReference type="ARBA" id="ARBA00004123"/>
    </source>
</evidence>
<dbReference type="InterPro" id="IPR013087">
    <property type="entry name" value="Znf_C2H2_type"/>
</dbReference>
<keyword evidence="6" id="KW-0805">Transcription regulation</keyword>
<dbReference type="PANTHER" id="PTHR23235">
    <property type="entry name" value="KRUEPPEL-LIKE TRANSCRIPTION FACTOR"/>
    <property type="match status" value="1"/>
</dbReference>
<dbReference type="Proteomes" id="UP000694388">
    <property type="component" value="Unplaced"/>
</dbReference>
<dbReference type="InterPro" id="IPR036236">
    <property type="entry name" value="Znf_C2H2_sf"/>
</dbReference>
<evidence type="ECO:0000256" key="8">
    <source>
        <dbReference type="ARBA" id="ARBA00023163"/>
    </source>
</evidence>
<dbReference type="GO" id="GO:0000981">
    <property type="term" value="F:DNA-binding transcription factor activity, RNA polymerase II-specific"/>
    <property type="evidence" value="ECO:0007669"/>
    <property type="project" value="TreeGrafter"/>
</dbReference>
<organism evidence="13 14">
    <name type="scientific">Eptatretus burgeri</name>
    <name type="common">Inshore hagfish</name>
    <dbReference type="NCBI Taxonomy" id="7764"/>
    <lineage>
        <taxon>Eukaryota</taxon>
        <taxon>Metazoa</taxon>
        <taxon>Chordata</taxon>
        <taxon>Craniata</taxon>
        <taxon>Vertebrata</taxon>
        <taxon>Cyclostomata</taxon>
        <taxon>Myxini</taxon>
        <taxon>Myxiniformes</taxon>
        <taxon>Myxinidae</taxon>
        <taxon>Eptatretinae</taxon>
        <taxon>Eptatretus</taxon>
    </lineage>
</organism>
<reference evidence="13" key="2">
    <citation type="submission" date="2025-09" db="UniProtKB">
        <authorList>
            <consortium name="Ensembl"/>
        </authorList>
    </citation>
    <scope>IDENTIFICATION</scope>
</reference>
<evidence type="ECO:0000256" key="6">
    <source>
        <dbReference type="ARBA" id="ARBA00023015"/>
    </source>
</evidence>
<dbReference type="PROSITE" id="PS50157">
    <property type="entry name" value="ZINC_FINGER_C2H2_2"/>
    <property type="match status" value="3"/>
</dbReference>
<keyword evidence="14" id="KW-1185">Reference proteome</keyword>
<evidence type="ECO:0000256" key="5">
    <source>
        <dbReference type="ARBA" id="ARBA00022833"/>
    </source>
</evidence>
<protein>
    <submittedName>
        <fullName evidence="13">Kruppel like factor 15</fullName>
    </submittedName>
</protein>
<dbReference type="SUPFAM" id="SSF57667">
    <property type="entry name" value="beta-beta-alpha zinc fingers"/>
    <property type="match status" value="2"/>
</dbReference>
<keyword evidence="4 10" id="KW-0863">Zinc-finger</keyword>
<keyword evidence="2" id="KW-0479">Metal-binding</keyword>
<dbReference type="GO" id="GO:0005634">
    <property type="term" value="C:nucleus"/>
    <property type="evidence" value="ECO:0007669"/>
    <property type="project" value="UniProtKB-SubCell"/>
</dbReference>
<dbReference type="Pfam" id="PF00096">
    <property type="entry name" value="zf-C2H2"/>
    <property type="match status" value="3"/>
</dbReference>
<dbReference type="GO" id="GO:0000978">
    <property type="term" value="F:RNA polymerase II cis-regulatory region sequence-specific DNA binding"/>
    <property type="evidence" value="ECO:0007669"/>
    <property type="project" value="TreeGrafter"/>
</dbReference>
<dbReference type="FunFam" id="3.30.160.60:FF:000624">
    <property type="entry name" value="zinc finger protein 697"/>
    <property type="match status" value="1"/>
</dbReference>
<feature type="domain" description="C2H2-type" evidence="12">
    <location>
        <begin position="336"/>
        <end position="365"/>
    </location>
</feature>
<keyword evidence="7" id="KW-0238">DNA-binding</keyword>
<dbReference type="GeneTree" id="ENSGT00940000156977"/>
<evidence type="ECO:0000313" key="14">
    <source>
        <dbReference type="Proteomes" id="UP000694388"/>
    </source>
</evidence>
<keyword evidence="9" id="KW-0539">Nucleus</keyword>
<evidence type="ECO:0000313" key="13">
    <source>
        <dbReference type="Ensembl" id="ENSEBUP00000027152.1"/>
    </source>
</evidence>
<comment type="subcellular location">
    <subcellularLocation>
        <location evidence="1">Nucleus</location>
    </subcellularLocation>
</comment>
<proteinExistence type="predicted"/>
<dbReference type="AlphaFoldDB" id="A0A8C4RC08"/>
<evidence type="ECO:0000256" key="11">
    <source>
        <dbReference type="SAM" id="MobiDB-lite"/>
    </source>
</evidence>
<evidence type="ECO:0000256" key="4">
    <source>
        <dbReference type="ARBA" id="ARBA00022771"/>
    </source>
</evidence>
<keyword evidence="8" id="KW-0804">Transcription</keyword>
<evidence type="ECO:0000256" key="9">
    <source>
        <dbReference type="ARBA" id="ARBA00023242"/>
    </source>
</evidence>
<dbReference type="PROSITE" id="PS00028">
    <property type="entry name" value="ZINC_FINGER_C2H2_1"/>
    <property type="match status" value="3"/>
</dbReference>
<dbReference type="Gene3D" id="3.30.160.60">
    <property type="entry name" value="Classic Zinc Finger"/>
    <property type="match status" value="3"/>
</dbReference>
<feature type="region of interest" description="Disordered" evidence="11">
    <location>
        <begin position="163"/>
        <end position="209"/>
    </location>
</feature>
<keyword evidence="3" id="KW-0677">Repeat</keyword>
<dbReference type="GO" id="GO:0008270">
    <property type="term" value="F:zinc ion binding"/>
    <property type="evidence" value="ECO:0007669"/>
    <property type="project" value="UniProtKB-KW"/>
</dbReference>
<evidence type="ECO:0000256" key="2">
    <source>
        <dbReference type="ARBA" id="ARBA00022723"/>
    </source>
</evidence>
<dbReference type="SMART" id="SM00355">
    <property type="entry name" value="ZnF_C2H2"/>
    <property type="match status" value="3"/>
</dbReference>
<dbReference type="PANTHER" id="PTHR23235:SF120">
    <property type="entry name" value="KRUPPEL-LIKE FACTOR 15"/>
    <property type="match status" value="1"/>
</dbReference>
<dbReference type="OMA" id="QAYHMLP"/>